<comment type="caution">
    <text evidence="1">The sequence shown here is derived from an EMBL/GenBank/DDBJ whole genome shotgun (WGS) entry which is preliminary data.</text>
</comment>
<reference evidence="1" key="1">
    <citation type="journal article" date="2023" name="Science">
        <title>Genome structures resolve the early diversification of teleost fishes.</title>
        <authorList>
            <person name="Parey E."/>
            <person name="Louis A."/>
            <person name="Montfort J."/>
            <person name="Bouchez O."/>
            <person name="Roques C."/>
            <person name="Iampietro C."/>
            <person name="Lluch J."/>
            <person name="Castinel A."/>
            <person name="Donnadieu C."/>
            <person name="Desvignes T."/>
            <person name="Floi Bucao C."/>
            <person name="Jouanno E."/>
            <person name="Wen M."/>
            <person name="Mejri S."/>
            <person name="Dirks R."/>
            <person name="Jansen H."/>
            <person name="Henkel C."/>
            <person name="Chen W.J."/>
            <person name="Zahm M."/>
            <person name="Cabau C."/>
            <person name="Klopp C."/>
            <person name="Thompson A.W."/>
            <person name="Robinson-Rechavi M."/>
            <person name="Braasch I."/>
            <person name="Lecointre G."/>
            <person name="Bobe J."/>
            <person name="Postlethwait J.H."/>
            <person name="Berthelot C."/>
            <person name="Roest Crollius H."/>
            <person name="Guiguen Y."/>
        </authorList>
    </citation>
    <scope>NUCLEOTIDE SEQUENCE</scope>
    <source>
        <strain evidence="1">NC1722</strain>
    </source>
</reference>
<accession>A0AAD7R0D0</accession>
<proteinExistence type="predicted"/>
<organism evidence="1 2">
    <name type="scientific">Aldrovandia affinis</name>
    <dbReference type="NCBI Taxonomy" id="143900"/>
    <lineage>
        <taxon>Eukaryota</taxon>
        <taxon>Metazoa</taxon>
        <taxon>Chordata</taxon>
        <taxon>Craniata</taxon>
        <taxon>Vertebrata</taxon>
        <taxon>Euteleostomi</taxon>
        <taxon>Actinopterygii</taxon>
        <taxon>Neopterygii</taxon>
        <taxon>Teleostei</taxon>
        <taxon>Notacanthiformes</taxon>
        <taxon>Halosauridae</taxon>
        <taxon>Aldrovandia</taxon>
    </lineage>
</organism>
<dbReference type="Proteomes" id="UP001221898">
    <property type="component" value="Unassembled WGS sequence"/>
</dbReference>
<gene>
    <name evidence="1" type="ORF">AAFF_G00174540</name>
</gene>
<name>A0AAD7R0D0_9TELE</name>
<sequence length="118" mass="12632">MFSSLHLSGLSCRFRVTCMEATSTKAPADAGGREGNELEHRFSCLRPVFPDLVTPCWPTAPYPGKRSLCLGGRKADSRCLRPLPRVSAATAVAGSVGLPLKMALINARSIGNKSFILN</sequence>
<dbReference type="AlphaFoldDB" id="A0AAD7R0D0"/>
<evidence type="ECO:0000313" key="1">
    <source>
        <dbReference type="EMBL" id="KAJ8349245.1"/>
    </source>
</evidence>
<dbReference type="EMBL" id="JAINUG010002303">
    <property type="protein sequence ID" value="KAJ8349245.1"/>
    <property type="molecule type" value="Genomic_DNA"/>
</dbReference>
<protein>
    <submittedName>
        <fullName evidence="1">Uncharacterized protein</fullName>
    </submittedName>
</protein>
<keyword evidence="2" id="KW-1185">Reference proteome</keyword>
<evidence type="ECO:0000313" key="2">
    <source>
        <dbReference type="Proteomes" id="UP001221898"/>
    </source>
</evidence>